<feature type="transmembrane region" description="Helical" evidence="1">
    <location>
        <begin position="35"/>
        <end position="57"/>
    </location>
</feature>
<keyword evidence="3" id="KW-1185">Reference proteome</keyword>
<evidence type="ECO:0000313" key="3">
    <source>
        <dbReference type="Proteomes" id="UP000292027"/>
    </source>
</evidence>
<gene>
    <name evidence="2" type="ORF">EV645_3528</name>
</gene>
<accession>A0A4V2FY48</accession>
<organism evidence="2 3">
    <name type="scientific">Kribbella rubisoli</name>
    <dbReference type="NCBI Taxonomy" id="3075929"/>
    <lineage>
        <taxon>Bacteria</taxon>
        <taxon>Bacillati</taxon>
        <taxon>Actinomycetota</taxon>
        <taxon>Actinomycetes</taxon>
        <taxon>Propionibacteriales</taxon>
        <taxon>Kribbellaceae</taxon>
        <taxon>Kribbella</taxon>
    </lineage>
</organism>
<evidence type="ECO:0000313" key="2">
    <source>
        <dbReference type="EMBL" id="RZU15986.1"/>
    </source>
</evidence>
<dbReference type="AlphaFoldDB" id="A0A4V2FY48"/>
<keyword evidence="1" id="KW-0472">Membrane</keyword>
<dbReference type="EMBL" id="SHKR01000012">
    <property type="protein sequence ID" value="RZU15986.1"/>
    <property type="molecule type" value="Genomic_DNA"/>
</dbReference>
<feature type="transmembrane region" description="Helical" evidence="1">
    <location>
        <begin position="63"/>
        <end position="84"/>
    </location>
</feature>
<dbReference type="Proteomes" id="UP000292027">
    <property type="component" value="Unassembled WGS sequence"/>
</dbReference>
<reference evidence="2 3" key="1">
    <citation type="journal article" date="2015" name="Stand. Genomic Sci.">
        <title>Genomic Encyclopedia of Bacterial and Archaeal Type Strains, Phase III: the genomes of soil and plant-associated and newly described type strains.</title>
        <authorList>
            <person name="Whitman W.B."/>
            <person name="Woyke T."/>
            <person name="Klenk H.P."/>
            <person name="Zhou Y."/>
            <person name="Lilburn T.G."/>
            <person name="Beck B.J."/>
            <person name="De Vos P."/>
            <person name="Vandamme P."/>
            <person name="Eisen J.A."/>
            <person name="Garrity G."/>
            <person name="Hugenholtz P."/>
            <person name="Kyrpides N.C."/>
        </authorList>
    </citation>
    <scope>NUCLEOTIDE SEQUENCE [LARGE SCALE GENOMIC DNA]</scope>
    <source>
        <strain evidence="2 3">VKM Ac-2540</strain>
    </source>
</reference>
<name>A0A4V2FY48_9ACTN</name>
<keyword evidence="1" id="KW-1133">Transmembrane helix</keyword>
<evidence type="ECO:0000256" key="1">
    <source>
        <dbReference type="SAM" id="Phobius"/>
    </source>
</evidence>
<proteinExistence type="predicted"/>
<keyword evidence="1" id="KW-0812">Transmembrane</keyword>
<comment type="caution">
    <text evidence="2">The sequence shown here is derived from an EMBL/GenBank/DDBJ whole genome shotgun (WGS) entry which is preliminary data.</text>
</comment>
<sequence>MQVPPRDPGAPFVVGIDRDAVVRRREVVRTVERRGAWITLAIGVVGIVAAIYALLAFRGSGMWPFAILLILAMIPLVLSTVMVYRLQAERQQWYASNELQPVAMRMSLKGLELACDGAAYPVVLQWHAVRGFRQQKLLGQYVLDLDLVPGVSATTAGVRGLDQAPVRSVVKPNPLLRPTGLFLVKALDQPVHIIDEAMKHFSGGTAQVRR</sequence>
<evidence type="ECO:0008006" key="4">
    <source>
        <dbReference type="Google" id="ProtNLM"/>
    </source>
</evidence>
<protein>
    <recommendedName>
        <fullName evidence="4">DUF304 domain-containing protein</fullName>
    </recommendedName>
</protein>